<sequence length="307" mass="34677">MSLDASYLEYPKRRHGMDHDLYPWTNIRERKPVLWPEGKSVALLLSVPLEYFPLEVKDKPFKAPGHMQTPYPDLRHYSSREYGTRVGFYRFLDLFAKHGLKASITMNAAIAERYPELVRDVQAAGHEIIAHSTDMNGIQFGGQDEAEERALIRDTLDRLERATGTRPTGWHSIARSQSFNTPRLLTEAGVRYMCDWPNDDLPYVMTTEAGEIINLPLNHELADRQIITVCQNSESDWAEQMKDAHSCLAGEAERFGGRVLPITLTPYIMGLPYRIAALDETLGWLASQPATWSATAGEIVSAWTAQA</sequence>
<reference evidence="6" key="1">
    <citation type="submission" date="2022-08" db="EMBL/GenBank/DDBJ databases">
        <authorList>
            <person name="Vandamme P."/>
            <person name="Hettiarachchi A."/>
            <person name="Peeters C."/>
            <person name="Cnockaert M."/>
            <person name="Carlier A."/>
        </authorList>
    </citation>
    <scope>NUCLEOTIDE SEQUENCE</scope>
    <source>
        <strain evidence="6">LMG 31809</strain>
    </source>
</reference>
<dbReference type="PANTHER" id="PTHR43123:SF4">
    <property type="entry name" value="POLYSACCHARIDE DEACETYLASE"/>
    <property type="match status" value="1"/>
</dbReference>
<evidence type="ECO:0000313" key="6">
    <source>
        <dbReference type="EMBL" id="MDA5192889.1"/>
    </source>
</evidence>
<feature type="domain" description="NodB homology" evidence="5">
    <location>
        <begin position="74"/>
        <end position="307"/>
    </location>
</feature>
<evidence type="ECO:0000259" key="5">
    <source>
        <dbReference type="PROSITE" id="PS51677"/>
    </source>
</evidence>
<evidence type="ECO:0000256" key="4">
    <source>
        <dbReference type="ARBA" id="ARBA00032976"/>
    </source>
</evidence>
<evidence type="ECO:0000256" key="1">
    <source>
        <dbReference type="ARBA" id="ARBA00003236"/>
    </source>
</evidence>
<dbReference type="AlphaFoldDB" id="A0A9X3Z6F9"/>
<proteinExistence type="inferred from homology"/>
<dbReference type="CDD" id="cd10979">
    <property type="entry name" value="CE4_PuuE_like"/>
    <property type="match status" value="1"/>
</dbReference>
<organism evidence="6 7">
    <name type="scientific">Govanella unica</name>
    <dbReference type="NCBI Taxonomy" id="2975056"/>
    <lineage>
        <taxon>Bacteria</taxon>
        <taxon>Pseudomonadati</taxon>
        <taxon>Pseudomonadota</taxon>
        <taxon>Alphaproteobacteria</taxon>
        <taxon>Emcibacterales</taxon>
        <taxon>Govanellaceae</taxon>
        <taxon>Govanella</taxon>
    </lineage>
</organism>
<comment type="similarity">
    <text evidence="2">Belongs to the polysaccharide deacetylase family.</text>
</comment>
<protein>
    <recommendedName>
        <fullName evidence="3">Chitooligosaccharide deacetylase</fullName>
    </recommendedName>
    <alternativeName>
        <fullName evidence="4">Nodulation protein B</fullName>
    </alternativeName>
</protein>
<dbReference type="GO" id="GO:0005975">
    <property type="term" value="P:carbohydrate metabolic process"/>
    <property type="evidence" value="ECO:0007669"/>
    <property type="project" value="InterPro"/>
</dbReference>
<dbReference type="PANTHER" id="PTHR43123">
    <property type="entry name" value="POLYSACCHARIDE DEACETYLASE-RELATED"/>
    <property type="match status" value="1"/>
</dbReference>
<dbReference type="RefSeq" id="WP_274942590.1">
    <property type="nucleotide sequence ID" value="NZ_JANWOI010000001.1"/>
</dbReference>
<dbReference type="Proteomes" id="UP001141619">
    <property type="component" value="Unassembled WGS sequence"/>
</dbReference>
<dbReference type="InterPro" id="IPR002509">
    <property type="entry name" value="NODB_dom"/>
</dbReference>
<dbReference type="SUPFAM" id="SSF88713">
    <property type="entry name" value="Glycoside hydrolase/deacetylase"/>
    <property type="match status" value="1"/>
</dbReference>
<comment type="function">
    <text evidence="1">Is involved in generating a small heat-stable compound (Nod), an acylated oligomer of N-acetylglucosamine, that stimulates mitosis in various plant protoplasts.</text>
</comment>
<keyword evidence="7" id="KW-1185">Reference proteome</keyword>
<evidence type="ECO:0000256" key="3">
    <source>
        <dbReference type="ARBA" id="ARBA00020071"/>
    </source>
</evidence>
<name>A0A9X3Z6F9_9PROT</name>
<dbReference type="Gene3D" id="3.20.20.370">
    <property type="entry name" value="Glycoside hydrolase/deacetylase"/>
    <property type="match status" value="1"/>
</dbReference>
<evidence type="ECO:0000313" key="7">
    <source>
        <dbReference type="Proteomes" id="UP001141619"/>
    </source>
</evidence>
<dbReference type="InterPro" id="IPR011330">
    <property type="entry name" value="Glyco_hydro/deAcase_b/a-brl"/>
</dbReference>
<comment type="caution">
    <text evidence="6">The sequence shown here is derived from an EMBL/GenBank/DDBJ whole genome shotgun (WGS) entry which is preliminary data.</text>
</comment>
<dbReference type="EMBL" id="JANWOI010000001">
    <property type="protein sequence ID" value="MDA5192889.1"/>
    <property type="molecule type" value="Genomic_DNA"/>
</dbReference>
<evidence type="ECO:0000256" key="2">
    <source>
        <dbReference type="ARBA" id="ARBA00010973"/>
    </source>
</evidence>
<accession>A0A9X3Z6F9</accession>
<dbReference type="PROSITE" id="PS51677">
    <property type="entry name" value="NODB"/>
    <property type="match status" value="1"/>
</dbReference>
<dbReference type="Pfam" id="PF01522">
    <property type="entry name" value="Polysacc_deac_1"/>
    <property type="match status" value="1"/>
</dbReference>
<dbReference type="GO" id="GO:0016810">
    <property type="term" value="F:hydrolase activity, acting on carbon-nitrogen (but not peptide) bonds"/>
    <property type="evidence" value="ECO:0007669"/>
    <property type="project" value="InterPro"/>
</dbReference>
<reference evidence="6" key="2">
    <citation type="journal article" date="2023" name="Syst. Appl. Microbiol.">
        <title>Govania unica gen. nov., sp. nov., a rare biosphere bacterium that represents a novel family in the class Alphaproteobacteria.</title>
        <authorList>
            <person name="Vandamme P."/>
            <person name="Peeters C."/>
            <person name="Hettiarachchi A."/>
            <person name="Cnockaert M."/>
            <person name="Carlier A."/>
        </authorList>
    </citation>
    <scope>NUCLEOTIDE SEQUENCE</scope>
    <source>
        <strain evidence="6">LMG 31809</strain>
    </source>
</reference>
<gene>
    <name evidence="6" type="ORF">NYP16_02810</name>
</gene>